<feature type="compositionally biased region" description="Basic and acidic residues" evidence="1">
    <location>
        <begin position="1"/>
        <end position="11"/>
    </location>
</feature>
<name>A0ABV5C3D4_9BACL</name>
<organism evidence="2 3">
    <name type="scientific">Paenibacillus medicaginis</name>
    <dbReference type="NCBI Taxonomy" id="1470560"/>
    <lineage>
        <taxon>Bacteria</taxon>
        <taxon>Bacillati</taxon>
        <taxon>Bacillota</taxon>
        <taxon>Bacilli</taxon>
        <taxon>Bacillales</taxon>
        <taxon>Paenibacillaceae</taxon>
        <taxon>Paenibacillus</taxon>
    </lineage>
</organism>
<proteinExistence type="predicted"/>
<feature type="compositionally biased region" description="Basic residues" evidence="1">
    <location>
        <begin position="166"/>
        <end position="177"/>
    </location>
</feature>
<feature type="region of interest" description="Disordered" evidence="1">
    <location>
        <begin position="1"/>
        <end position="22"/>
    </location>
</feature>
<feature type="region of interest" description="Disordered" evidence="1">
    <location>
        <begin position="156"/>
        <end position="183"/>
    </location>
</feature>
<keyword evidence="3" id="KW-1185">Reference proteome</keyword>
<comment type="caution">
    <text evidence="2">The sequence shown here is derived from an EMBL/GenBank/DDBJ whole genome shotgun (WGS) entry which is preliminary data.</text>
</comment>
<dbReference type="Proteomes" id="UP001580430">
    <property type="component" value="Unassembled WGS sequence"/>
</dbReference>
<sequence>MESFEKWHPVEEFENETIQDASRQTLDSIKDLEGSVTDWPDGFLQTVSHLSVAAAEMLEFANTDILTNHKMEQLEDLINQITGVTFDSAPSPAPVGPPDDSAHELKVSAGVTTDDATDTPVNTNTGAVVKWTAAGSESVQMPGSWPAPNLFFPTYSESGADPAGHKGSKPLRPKKASSRLPAQVNAKGVKIYAKPGKGKFPAQRMTLSSADTYALPDEVKATVGNNEITCSPNLRISSK</sequence>
<reference evidence="2 3" key="1">
    <citation type="submission" date="2024-09" db="EMBL/GenBank/DDBJ databases">
        <title>Paenibacillus zeirhizospherea sp. nov., isolated from surface of the maize (Zea mays) roots in a horticulture field, Hungary.</title>
        <authorList>
            <person name="Marton D."/>
            <person name="Farkas M."/>
            <person name="Bedics A."/>
            <person name="Toth E."/>
            <person name="Tancsics A."/>
            <person name="Boka K."/>
            <person name="Marati G."/>
            <person name="Kriszt B."/>
            <person name="Cserhati M."/>
        </authorList>
    </citation>
    <scope>NUCLEOTIDE SEQUENCE [LARGE SCALE GENOMIC DNA]</scope>
    <source>
        <strain evidence="2 3">JCM 18446</strain>
    </source>
</reference>
<protein>
    <submittedName>
        <fullName evidence="2">Uncharacterized protein</fullName>
    </submittedName>
</protein>
<dbReference type="RefSeq" id="WP_375521146.1">
    <property type="nucleotide sequence ID" value="NZ_JBHIRY010000016.1"/>
</dbReference>
<evidence type="ECO:0000313" key="3">
    <source>
        <dbReference type="Proteomes" id="UP001580430"/>
    </source>
</evidence>
<gene>
    <name evidence="2" type="ORF">ACE5LO_16705</name>
</gene>
<accession>A0ABV5C3D4</accession>
<evidence type="ECO:0000256" key="1">
    <source>
        <dbReference type="SAM" id="MobiDB-lite"/>
    </source>
</evidence>
<evidence type="ECO:0000313" key="2">
    <source>
        <dbReference type="EMBL" id="MFB5762029.1"/>
    </source>
</evidence>
<dbReference type="EMBL" id="JBHIRY010000016">
    <property type="protein sequence ID" value="MFB5762029.1"/>
    <property type="molecule type" value="Genomic_DNA"/>
</dbReference>